<dbReference type="OrthoDB" id="9156612at2"/>
<sequence>MKPTDTAEFIGELNAGVFANQIGHALSEVAAGVVDNGKVGSVTLTFTLKQIADSHQVTVNHKLAYKVPTKRGSRSEDTTLDTPMHVNEGGRLTLFAEAPRAGQLFNRDDAPIHARS</sequence>
<evidence type="ECO:0000313" key="1">
    <source>
        <dbReference type="EMBL" id="AHZ72613.1"/>
    </source>
</evidence>
<dbReference type="EMBL" id="CP005960">
    <property type="protein sequence ID" value="AHZ72613.1"/>
    <property type="molecule type" value="Genomic_DNA"/>
</dbReference>
<proteinExistence type="predicted"/>
<dbReference type="AlphaFoldDB" id="A0A024EJV4"/>
<organism evidence="1 2">
    <name type="scientific">Pseudomonas mandelii JR-1</name>
    <dbReference type="NCBI Taxonomy" id="1147786"/>
    <lineage>
        <taxon>Bacteria</taxon>
        <taxon>Pseudomonadati</taxon>
        <taxon>Pseudomonadota</taxon>
        <taxon>Gammaproteobacteria</taxon>
        <taxon>Pseudomonadales</taxon>
        <taxon>Pseudomonadaceae</taxon>
        <taxon>Pseudomonas</taxon>
    </lineage>
</organism>
<evidence type="ECO:0008006" key="3">
    <source>
        <dbReference type="Google" id="ProtNLM"/>
    </source>
</evidence>
<evidence type="ECO:0000313" key="2">
    <source>
        <dbReference type="Proteomes" id="UP000026913"/>
    </source>
</evidence>
<dbReference type="RefSeq" id="WP_010456225.1">
    <property type="nucleotide sequence ID" value="NZ_CP005960.1"/>
</dbReference>
<dbReference type="Proteomes" id="UP000026913">
    <property type="component" value="Chromosome"/>
</dbReference>
<dbReference type="HOGENOM" id="CLU_138531_0_0_6"/>
<protein>
    <recommendedName>
        <fullName evidence="3">Prophage PssSM-02</fullName>
    </recommendedName>
</protein>
<reference evidence="1 2" key="1">
    <citation type="journal article" date="2012" name="J. Bacteriol.">
        <title>Genome sequence of cold-adapted Pseudomonas mandelii strain JR-1.</title>
        <authorList>
            <person name="Jang S.H."/>
            <person name="Kim J."/>
            <person name="Kim J."/>
            <person name="Hong S."/>
            <person name="Lee C."/>
        </authorList>
    </citation>
    <scope>NUCLEOTIDE SEQUENCE [LARGE SCALE GENOMIC DNA]</scope>
    <source>
        <strain evidence="1 2">JR-1</strain>
    </source>
</reference>
<gene>
    <name evidence="1" type="ORF">OU5_5534</name>
</gene>
<accession>A0A024EJV4</accession>
<name>A0A024EJV4_9PSED</name>
<dbReference type="KEGG" id="pman:OU5_5534"/>